<accession>A0A650ENT1</accession>
<name>A0A650ENT1_9HELI</name>
<gene>
    <name evidence="1" type="ORF">Helico5904_1960</name>
</gene>
<proteinExistence type="predicted"/>
<evidence type="ECO:0000313" key="1">
    <source>
        <dbReference type="EMBL" id="QGT50524.1"/>
    </source>
</evidence>
<organism evidence="1">
    <name type="scientific">uncultured Helicobacter sp</name>
    <dbReference type="NCBI Taxonomy" id="175537"/>
    <lineage>
        <taxon>Bacteria</taxon>
        <taxon>Pseudomonadati</taxon>
        <taxon>Campylobacterota</taxon>
        <taxon>Epsilonproteobacteria</taxon>
        <taxon>Campylobacterales</taxon>
        <taxon>Helicobacteraceae</taxon>
        <taxon>Helicobacter</taxon>
        <taxon>environmental samples</taxon>
    </lineage>
</organism>
<dbReference type="AlphaFoldDB" id="A0A650ENT1"/>
<sequence length="72" mass="8558">MATIMEKDVLLEYVSFGWLVTDDTPQSREDLHRMGQLWREILETPYQEIDYQAMVETIKALRSKYENNDSTN</sequence>
<protein>
    <submittedName>
        <fullName evidence="1">Uncharacterized protein</fullName>
    </submittedName>
</protein>
<dbReference type="EMBL" id="MN577569">
    <property type="protein sequence ID" value="QGT50524.1"/>
    <property type="molecule type" value="Genomic_DNA"/>
</dbReference>
<reference evidence="1" key="1">
    <citation type="journal article" date="2020" name="J. ISSAAS">
        <title>Lactobacilli and other gastrointestinal microbiota of Peromyscus leucopus, reservoir host for agents of Lyme disease and other zoonoses in North America.</title>
        <authorList>
            <person name="Milovic A."/>
            <person name="Bassam K."/>
            <person name="Shao H."/>
            <person name="Chatzistamou I."/>
            <person name="Tufts D.M."/>
            <person name="Diuk-Wasser M."/>
            <person name="Barbour A.G."/>
        </authorList>
    </citation>
    <scope>NUCLEOTIDE SEQUENCE</scope>
    <source>
        <strain evidence="1">LL4</strain>
    </source>
</reference>